<dbReference type="PANTHER" id="PTHR35046">
    <property type="entry name" value="ZINC KNUCKLE (CCHC-TYPE) FAMILY PROTEIN"/>
    <property type="match status" value="1"/>
</dbReference>
<gene>
    <name evidence="1" type="ORF">L3X38_041519</name>
</gene>
<evidence type="ECO:0000313" key="1">
    <source>
        <dbReference type="EMBL" id="KAI5312346.1"/>
    </source>
</evidence>
<accession>A0AAD4UUX3</accession>
<dbReference type="GO" id="GO:0003676">
    <property type="term" value="F:nucleic acid binding"/>
    <property type="evidence" value="ECO:0007669"/>
    <property type="project" value="InterPro"/>
</dbReference>
<reference evidence="1 2" key="1">
    <citation type="journal article" date="2022" name="G3 (Bethesda)">
        <title>Whole-genome sequence and methylome profiling of the almond [Prunus dulcis (Mill.) D.A. Webb] cultivar 'Nonpareil'.</title>
        <authorList>
            <person name="D'Amico-Willman K.M."/>
            <person name="Ouma W.Z."/>
            <person name="Meulia T."/>
            <person name="Sideli G.M."/>
            <person name="Gradziel T.M."/>
            <person name="Fresnedo-Ramirez J."/>
        </authorList>
    </citation>
    <scope>NUCLEOTIDE SEQUENCE [LARGE SCALE GENOMIC DNA]</scope>
    <source>
        <strain evidence="1">Clone GOH B32 T37-40</strain>
    </source>
</reference>
<evidence type="ECO:0008006" key="3">
    <source>
        <dbReference type="Google" id="ProtNLM"/>
    </source>
</evidence>
<dbReference type="EMBL" id="JAJFAZ020000008">
    <property type="protein sequence ID" value="KAI5312346.1"/>
    <property type="molecule type" value="Genomic_DNA"/>
</dbReference>
<organism evidence="1 2">
    <name type="scientific">Prunus dulcis</name>
    <name type="common">Almond</name>
    <name type="synonym">Amygdalus dulcis</name>
    <dbReference type="NCBI Taxonomy" id="3755"/>
    <lineage>
        <taxon>Eukaryota</taxon>
        <taxon>Viridiplantae</taxon>
        <taxon>Streptophyta</taxon>
        <taxon>Embryophyta</taxon>
        <taxon>Tracheophyta</taxon>
        <taxon>Spermatophyta</taxon>
        <taxon>Magnoliopsida</taxon>
        <taxon>eudicotyledons</taxon>
        <taxon>Gunneridae</taxon>
        <taxon>Pentapetalae</taxon>
        <taxon>rosids</taxon>
        <taxon>fabids</taxon>
        <taxon>Rosales</taxon>
        <taxon>Rosaceae</taxon>
        <taxon>Amygdaloideae</taxon>
        <taxon>Amygdaleae</taxon>
        <taxon>Prunus</taxon>
    </lineage>
</organism>
<dbReference type="SUPFAM" id="SSF53098">
    <property type="entry name" value="Ribonuclease H-like"/>
    <property type="match status" value="1"/>
</dbReference>
<proteinExistence type="predicted"/>
<name>A0AAD4UUX3_PRUDU</name>
<dbReference type="PANTHER" id="PTHR35046:SF26">
    <property type="entry name" value="RNA-DIRECTED DNA POLYMERASE"/>
    <property type="match status" value="1"/>
</dbReference>
<dbReference type="InterPro" id="IPR012337">
    <property type="entry name" value="RNaseH-like_sf"/>
</dbReference>
<comment type="caution">
    <text evidence="1">The sequence shown here is derived from an EMBL/GenBank/DDBJ whole genome shotgun (WGS) entry which is preliminary data.</text>
</comment>
<keyword evidence="2" id="KW-1185">Reference proteome</keyword>
<sequence length="100" mass="11742">MSKMHKRFSKIKHFFTYKKTNDATSIAKLFFREVVRLHGVPKSITSDLDTKFLSHLWVTLWKMFRIALNRNSTAHPQTDVQIEVTTLGKLIRNIRGDKPK</sequence>
<dbReference type="Gene3D" id="3.30.420.10">
    <property type="entry name" value="Ribonuclease H-like superfamily/Ribonuclease H"/>
    <property type="match status" value="1"/>
</dbReference>
<dbReference type="AlphaFoldDB" id="A0AAD4UUX3"/>
<dbReference type="InterPro" id="IPR036397">
    <property type="entry name" value="RNaseH_sf"/>
</dbReference>
<evidence type="ECO:0000313" key="2">
    <source>
        <dbReference type="Proteomes" id="UP001054821"/>
    </source>
</evidence>
<protein>
    <recommendedName>
        <fullName evidence="3">Integrase catalytic domain-containing protein</fullName>
    </recommendedName>
</protein>
<dbReference type="Proteomes" id="UP001054821">
    <property type="component" value="Chromosome 8"/>
</dbReference>